<proteinExistence type="predicted"/>
<dbReference type="GO" id="GO:0046513">
    <property type="term" value="P:ceramide biosynthetic process"/>
    <property type="evidence" value="ECO:0007669"/>
    <property type="project" value="TreeGrafter"/>
</dbReference>
<dbReference type="AlphaFoldDB" id="A0A8D5FYP6"/>
<reference evidence="3" key="1">
    <citation type="journal article" date="2021" name="Arch. Microbiol.">
        <title>Methyloradius palustris gen. nov., sp. nov., a methanol-oxidizing bacterium isolated from snow.</title>
        <authorList>
            <person name="Miyadera T."/>
            <person name="Kojima H."/>
            <person name="Fukui M."/>
        </authorList>
    </citation>
    <scope>NUCLEOTIDE SEQUENCE</scope>
    <source>
        <strain evidence="3">Zm11</strain>
    </source>
</reference>
<evidence type="ECO:0000313" key="3">
    <source>
        <dbReference type="EMBL" id="BCM24604.1"/>
    </source>
</evidence>
<keyword evidence="4" id="KW-1185">Reference proteome</keyword>
<accession>A0A8D5FYP6</accession>
<keyword evidence="1" id="KW-1133">Transmembrane helix</keyword>
<dbReference type="GO" id="GO:0042284">
    <property type="term" value="F:sphingolipid delta-4 desaturase activity"/>
    <property type="evidence" value="ECO:0007669"/>
    <property type="project" value="TreeGrafter"/>
</dbReference>
<dbReference type="InterPro" id="IPR005804">
    <property type="entry name" value="FA_desaturase_dom"/>
</dbReference>
<dbReference type="PANTHER" id="PTHR12879:SF8">
    <property type="entry name" value="SPHINGOLIPID DELTA(4)-DESATURASE DES1"/>
    <property type="match status" value="1"/>
</dbReference>
<keyword evidence="1" id="KW-0472">Membrane</keyword>
<keyword evidence="1" id="KW-0812">Transmembrane</keyword>
<feature type="domain" description="Fatty acid desaturase" evidence="2">
    <location>
        <begin position="7"/>
        <end position="240"/>
    </location>
</feature>
<dbReference type="EMBL" id="AP024110">
    <property type="protein sequence ID" value="BCM24604.1"/>
    <property type="molecule type" value="Genomic_DNA"/>
</dbReference>
<sequence length="296" mass="34408">MLTAETLIISAYLIHEFSHWSIFKSPKTNERWANIMAWINGSCYTTYQAIRDQHMKHHVDRADVLDFNVQQLMNGMPAWIKTMIVALEWLYIPAFEIMMHFLVILLPFFNPQFHKKRLRILAILAIRVPLFVVMALVSLKAWLLYLVAYCIMLTVLRFADAFQHTYDVFLKTDAKSSDGKFKDGKLRDRAYEHANTFSNLASIKYPWLNLLFLNFPYHNAHHEKPVVPWHKLPEFHKKLYGDTTHLPVIPMSRLLKTYHKNRIKRVVSDDYGVISDGPNGADQFVGGVGVSFLTAI</sequence>
<evidence type="ECO:0000256" key="1">
    <source>
        <dbReference type="SAM" id="Phobius"/>
    </source>
</evidence>
<feature type="transmembrane region" description="Helical" evidence="1">
    <location>
        <begin position="142"/>
        <end position="159"/>
    </location>
</feature>
<organism evidence="3 4">
    <name type="scientific">Methyloradius palustris</name>
    <dbReference type="NCBI Taxonomy" id="2778876"/>
    <lineage>
        <taxon>Bacteria</taxon>
        <taxon>Pseudomonadati</taxon>
        <taxon>Pseudomonadota</taxon>
        <taxon>Betaproteobacteria</taxon>
        <taxon>Nitrosomonadales</taxon>
        <taxon>Methylophilaceae</taxon>
        <taxon>Methyloradius</taxon>
    </lineage>
</organism>
<dbReference type="KEGG" id="mpau:ZMTM_08630"/>
<feature type="transmembrane region" description="Helical" evidence="1">
    <location>
        <begin position="118"/>
        <end position="136"/>
    </location>
</feature>
<name>A0A8D5FYP6_9PROT</name>
<gene>
    <name evidence="3" type="ORF">ZMTM_08630</name>
</gene>
<dbReference type="PANTHER" id="PTHR12879">
    <property type="entry name" value="SPHINGOLIPID DELTA 4 DESATURASE/C-4 HYDROXYLASE PROTEIN DES2"/>
    <property type="match status" value="1"/>
</dbReference>
<dbReference type="Proteomes" id="UP000826722">
    <property type="component" value="Chromosome"/>
</dbReference>
<feature type="transmembrane region" description="Helical" evidence="1">
    <location>
        <begin position="89"/>
        <end position="109"/>
    </location>
</feature>
<dbReference type="GO" id="GO:0016020">
    <property type="term" value="C:membrane"/>
    <property type="evidence" value="ECO:0007669"/>
    <property type="project" value="GOC"/>
</dbReference>
<protein>
    <recommendedName>
        <fullName evidence="2">Fatty acid desaturase domain-containing protein</fullName>
    </recommendedName>
</protein>
<evidence type="ECO:0000313" key="4">
    <source>
        <dbReference type="Proteomes" id="UP000826722"/>
    </source>
</evidence>
<evidence type="ECO:0000259" key="2">
    <source>
        <dbReference type="Pfam" id="PF00487"/>
    </source>
</evidence>
<dbReference type="Pfam" id="PF00487">
    <property type="entry name" value="FA_desaturase"/>
    <property type="match status" value="1"/>
</dbReference>